<feature type="transmembrane region" description="Helical" evidence="5">
    <location>
        <begin position="170"/>
        <end position="193"/>
    </location>
</feature>
<dbReference type="PRINTS" id="PR00728">
    <property type="entry name" value="SIGNALPTASE"/>
</dbReference>
<dbReference type="GO" id="GO:0009003">
    <property type="term" value="F:signal peptidase activity"/>
    <property type="evidence" value="ECO:0007669"/>
    <property type="project" value="UniProtKB-EC"/>
</dbReference>
<feature type="transmembrane region" description="Helical" evidence="5">
    <location>
        <begin position="205"/>
        <end position="227"/>
    </location>
</feature>
<dbReference type="EC" id="3.4.21.89" evidence="7"/>
<dbReference type="InterPro" id="IPR019533">
    <property type="entry name" value="Peptidase_S26"/>
</dbReference>
<evidence type="ECO:0000256" key="2">
    <source>
        <dbReference type="ARBA" id="ARBA00022692"/>
    </source>
</evidence>
<keyword evidence="2 5" id="KW-0812">Transmembrane</keyword>
<dbReference type="GO" id="GO:0006465">
    <property type="term" value="P:signal peptide processing"/>
    <property type="evidence" value="ECO:0007669"/>
    <property type="project" value="InterPro"/>
</dbReference>
<comment type="subcellular location">
    <subcellularLocation>
        <location evidence="1">Membrane</location>
    </subcellularLocation>
</comment>
<dbReference type="InterPro" id="IPR036286">
    <property type="entry name" value="LexA/Signal_pep-like_sf"/>
</dbReference>
<dbReference type="GO" id="GO:0004252">
    <property type="term" value="F:serine-type endopeptidase activity"/>
    <property type="evidence" value="ECO:0007669"/>
    <property type="project" value="InterPro"/>
</dbReference>
<evidence type="ECO:0000256" key="1">
    <source>
        <dbReference type="ARBA" id="ARBA00004370"/>
    </source>
</evidence>
<feature type="transmembrane region" description="Helical" evidence="5">
    <location>
        <begin position="90"/>
        <end position="113"/>
    </location>
</feature>
<evidence type="ECO:0000256" key="4">
    <source>
        <dbReference type="ARBA" id="ARBA00023136"/>
    </source>
</evidence>
<dbReference type="PANTHER" id="PTHR10806">
    <property type="entry name" value="SIGNAL PEPTIDASE COMPLEX CATALYTIC SUBUNIT SEC11"/>
    <property type="match status" value="1"/>
</dbReference>
<keyword evidence="7" id="KW-0378">Hydrolase</keyword>
<feature type="transmembrane region" description="Helical" evidence="5">
    <location>
        <begin position="125"/>
        <end position="145"/>
    </location>
</feature>
<dbReference type="GO" id="GO:0016020">
    <property type="term" value="C:membrane"/>
    <property type="evidence" value="ECO:0007669"/>
    <property type="project" value="UniProtKB-SubCell"/>
</dbReference>
<dbReference type="PANTHER" id="PTHR10806:SF6">
    <property type="entry name" value="SIGNAL PEPTIDASE COMPLEX CATALYTIC SUBUNIT SEC11"/>
    <property type="match status" value="1"/>
</dbReference>
<dbReference type="EMBL" id="LNQE01001818">
    <property type="protein sequence ID" value="KUG05375.1"/>
    <property type="molecule type" value="Genomic_DNA"/>
</dbReference>
<evidence type="ECO:0000259" key="6">
    <source>
        <dbReference type="Pfam" id="PF10502"/>
    </source>
</evidence>
<keyword evidence="3 5" id="KW-1133">Transmembrane helix</keyword>
<dbReference type="CDD" id="cd06530">
    <property type="entry name" value="S26_SPase_I"/>
    <property type="match status" value="1"/>
</dbReference>
<sequence>MLVVLVWVLDNYILGRIIGGFAGNYLLRPLMWIALIIIVWNMPRLRTAGKYRLHSFIVGLALMCALVGILLLALQGLIGGIAKSPYDHSLMGIALNLLLTGSMIAGVEMSRAWLLHRFFPRRRAWGIAILGLLFTFFSVSLNKLISLKTGLEAVKFLGTDFLPSLGESLLASYLAALGGPVPAIIYHGALAIFEKMSPYLPNTNWVSQTLLGTLAPLLGFVLVYQLYQEEAGEMKARGAAEKPLGWALTSIFMVLILWFALGVFSIYPRVIVSGSMVPQINIGDVIIVQETEADKLEEGDILLYQLAEIKVAHRIIEKNQENGQITFVTKGDNNDDIDIEPVYPGQVLGEVIYIVPKAGWLSIALRKTG</sequence>
<proteinExistence type="predicted"/>
<dbReference type="AlphaFoldDB" id="A0A0W8E9Q5"/>
<evidence type="ECO:0000313" key="7">
    <source>
        <dbReference type="EMBL" id="KUG05375.1"/>
    </source>
</evidence>
<protein>
    <submittedName>
        <fullName evidence="7">Signal peptidase i</fullName>
        <ecNumber evidence="7">3.4.21.89</ecNumber>
    </submittedName>
</protein>
<evidence type="ECO:0000256" key="5">
    <source>
        <dbReference type="SAM" id="Phobius"/>
    </source>
</evidence>
<organism evidence="7">
    <name type="scientific">hydrocarbon metagenome</name>
    <dbReference type="NCBI Taxonomy" id="938273"/>
    <lineage>
        <taxon>unclassified sequences</taxon>
        <taxon>metagenomes</taxon>
        <taxon>ecological metagenomes</taxon>
    </lineage>
</organism>
<reference evidence="7" key="1">
    <citation type="journal article" date="2015" name="Proc. Natl. Acad. Sci. U.S.A.">
        <title>Networks of energetic and metabolic interactions define dynamics in microbial communities.</title>
        <authorList>
            <person name="Embree M."/>
            <person name="Liu J.K."/>
            <person name="Al-Bassam M.M."/>
            <person name="Zengler K."/>
        </authorList>
    </citation>
    <scope>NUCLEOTIDE SEQUENCE</scope>
</reference>
<keyword evidence="4 5" id="KW-0472">Membrane</keyword>
<feature type="transmembrane region" description="Helical" evidence="5">
    <location>
        <begin position="247"/>
        <end position="267"/>
    </location>
</feature>
<name>A0A0W8E9Q5_9ZZZZ</name>
<feature type="transmembrane region" description="Helical" evidence="5">
    <location>
        <begin position="55"/>
        <end position="78"/>
    </location>
</feature>
<dbReference type="SUPFAM" id="SSF51306">
    <property type="entry name" value="LexA/Signal peptidase"/>
    <property type="match status" value="1"/>
</dbReference>
<accession>A0A0W8E9Q5</accession>
<evidence type="ECO:0000256" key="3">
    <source>
        <dbReference type="ARBA" id="ARBA00022989"/>
    </source>
</evidence>
<comment type="caution">
    <text evidence="7">The sequence shown here is derived from an EMBL/GenBank/DDBJ whole genome shotgun (WGS) entry which is preliminary data.</text>
</comment>
<gene>
    <name evidence="7" type="ORF">ASZ90_017207</name>
</gene>
<dbReference type="InterPro" id="IPR001733">
    <property type="entry name" value="Peptidase_S26B"/>
</dbReference>
<feature type="domain" description="Peptidase S26" evidence="6">
    <location>
        <begin position="249"/>
        <end position="308"/>
    </location>
</feature>
<dbReference type="Pfam" id="PF10502">
    <property type="entry name" value="Peptidase_S26"/>
    <property type="match status" value="1"/>
</dbReference>
<dbReference type="NCBIfam" id="TIGR02228">
    <property type="entry name" value="sigpep_I_arch"/>
    <property type="match status" value="1"/>
</dbReference>